<accession>A0A0F8ZRE2</accession>
<comment type="caution">
    <text evidence="1">The sequence shown here is derived from an EMBL/GenBank/DDBJ whole genome shotgun (WGS) entry which is preliminary data.</text>
</comment>
<gene>
    <name evidence="1" type="ORF">LCGC14_2662730</name>
</gene>
<evidence type="ECO:0000313" key="1">
    <source>
        <dbReference type="EMBL" id="KKK96442.1"/>
    </source>
</evidence>
<dbReference type="AlphaFoldDB" id="A0A0F8ZRE2"/>
<sequence>MAVHKAFKHRPKWQLNMFEQMKDIINCPRCLVEYNQVQPLCKLGDCPEELMCPNCWIGIKINIRYDGRDDV</sequence>
<dbReference type="EMBL" id="LAZR01046484">
    <property type="protein sequence ID" value="KKK96442.1"/>
    <property type="molecule type" value="Genomic_DNA"/>
</dbReference>
<name>A0A0F8ZRE2_9ZZZZ</name>
<protein>
    <submittedName>
        <fullName evidence="1">Uncharacterized protein</fullName>
    </submittedName>
</protein>
<organism evidence="1">
    <name type="scientific">marine sediment metagenome</name>
    <dbReference type="NCBI Taxonomy" id="412755"/>
    <lineage>
        <taxon>unclassified sequences</taxon>
        <taxon>metagenomes</taxon>
        <taxon>ecological metagenomes</taxon>
    </lineage>
</organism>
<reference evidence="1" key="1">
    <citation type="journal article" date="2015" name="Nature">
        <title>Complex archaea that bridge the gap between prokaryotes and eukaryotes.</title>
        <authorList>
            <person name="Spang A."/>
            <person name="Saw J.H."/>
            <person name="Jorgensen S.L."/>
            <person name="Zaremba-Niedzwiedzka K."/>
            <person name="Martijn J."/>
            <person name="Lind A.E."/>
            <person name="van Eijk R."/>
            <person name="Schleper C."/>
            <person name="Guy L."/>
            <person name="Ettema T.J."/>
        </authorList>
    </citation>
    <scope>NUCLEOTIDE SEQUENCE</scope>
</reference>
<proteinExistence type="predicted"/>